<dbReference type="InterPro" id="IPR050300">
    <property type="entry name" value="GDXG_lipolytic_enzyme"/>
</dbReference>
<dbReference type="RefSeq" id="WP_310965265.1">
    <property type="nucleotide sequence ID" value="NZ_JAVMBO010000003.1"/>
</dbReference>
<evidence type="ECO:0000313" key="5">
    <source>
        <dbReference type="EMBL" id="MDS1308530.1"/>
    </source>
</evidence>
<keyword evidence="2 5" id="KW-0378">Hydrolase</keyword>
<dbReference type="SUPFAM" id="SSF53474">
    <property type="entry name" value="alpha/beta-Hydrolases"/>
    <property type="match status" value="1"/>
</dbReference>
<reference evidence="5" key="1">
    <citation type="submission" date="2023-09" db="EMBL/GenBank/DDBJ databases">
        <title>Marinobacter sediminicola sp. nov. and Marinobacter maritimum sp. nov., isolated from marine sediment.</title>
        <authorList>
            <person name="An J."/>
        </authorList>
    </citation>
    <scope>NUCLEOTIDE SEQUENCE</scope>
    <source>
        <strain evidence="5">F60267</strain>
    </source>
</reference>
<evidence type="ECO:0000313" key="6">
    <source>
        <dbReference type="Proteomes" id="UP001267407"/>
    </source>
</evidence>
<dbReference type="PANTHER" id="PTHR48081:SF30">
    <property type="entry name" value="ACETYL-HYDROLASE LIPR-RELATED"/>
    <property type="match status" value="1"/>
</dbReference>
<organism evidence="5 6">
    <name type="scientific">Marinobacter xiaoshiensis</name>
    <dbReference type="NCBI Taxonomy" id="3073652"/>
    <lineage>
        <taxon>Bacteria</taxon>
        <taxon>Pseudomonadati</taxon>
        <taxon>Pseudomonadota</taxon>
        <taxon>Gammaproteobacteria</taxon>
        <taxon>Pseudomonadales</taxon>
        <taxon>Marinobacteraceae</taxon>
        <taxon>Marinobacter</taxon>
    </lineage>
</organism>
<comment type="caution">
    <text evidence="5">The sequence shown here is derived from an EMBL/GenBank/DDBJ whole genome shotgun (WGS) entry which is preliminary data.</text>
</comment>
<feature type="active site" evidence="3">
    <location>
        <position position="155"/>
    </location>
</feature>
<evidence type="ECO:0000256" key="1">
    <source>
        <dbReference type="ARBA" id="ARBA00010515"/>
    </source>
</evidence>
<evidence type="ECO:0000256" key="2">
    <source>
        <dbReference type="ARBA" id="ARBA00022801"/>
    </source>
</evidence>
<dbReference type="Proteomes" id="UP001267407">
    <property type="component" value="Unassembled WGS sequence"/>
</dbReference>
<protein>
    <submittedName>
        <fullName evidence="5">Alpha/beta hydrolase</fullName>
    </submittedName>
</protein>
<dbReference type="InterPro" id="IPR033140">
    <property type="entry name" value="Lipase_GDXG_put_SER_AS"/>
</dbReference>
<name>A0ABU2HBR3_9GAMM</name>
<dbReference type="InterPro" id="IPR013094">
    <property type="entry name" value="AB_hydrolase_3"/>
</dbReference>
<proteinExistence type="inferred from homology"/>
<dbReference type="InterPro" id="IPR029058">
    <property type="entry name" value="AB_hydrolase_fold"/>
</dbReference>
<dbReference type="GO" id="GO:0016787">
    <property type="term" value="F:hydrolase activity"/>
    <property type="evidence" value="ECO:0007669"/>
    <property type="project" value="UniProtKB-KW"/>
</dbReference>
<accession>A0ABU2HBR3</accession>
<dbReference type="PANTHER" id="PTHR48081">
    <property type="entry name" value="AB HYDROLASE SUPERFAMILY PROTEIN C4A8.06C"/>
    <property type="match status" value="1"/>
</dbReference>
<evidence type="ECO:0000256" key="3">
    <source>
        <dbReference type="PROSITE-ProRule" id="PRU10038"/>
    </source>
</evidence>
<comment type="similarity">
    <text evidence="1">Belongs to the 'GDXG' lipolytic enzyme family.</text>
</comment>
<keyword evidence="6" id="KW-1185">Reference proteome</keyword>
<evidence type="ECO:0000259" key="4">
    <source>
        <dbReference type="Pfam" id="PF07859"/>
    </source>
</evidence>
<dbReference type="Gene3D" id="3.40.50.1820">
    <property type="entry name" value="alpha/beta hydrolase"/>
    <property type="match status" value="1"/>
</dbReference>
<dbReference type="EMBL" id="JAVMBO010000003">
    <property type="protein sequence ID" value="MDS1308530.1"/>
    <property type="molecule type" value="Genomic_DNA"/>
</dbReference>
<feature type="domain" description="Alpha/beta hydrolase fold-3" evidence="4">
    <location>
        <begin position="81"/>
        <end position="282"/>
    </location>
</feature>
<dbReference type="PROSITE" id="PS01174">
    <property type="entry name" value="LIPASE_GDXG_SER"/>
    <property type="match status" value="1"/>
</dbReference>
<gene>
    <name evidence="5" type="ORF">RKA07_00280</name>
</gene>
<dbReference type="Pfam" id="PF07859">
    <property type="entry name" value="Abhydrolase_3"/>
    <property type="match status" value="1"/>
</dbReference>
<sequence>MAKGISKRQRFWTLFQHLFEKPLIGAVHSQPLLRRVAGLHAWMCYPRPMDVRLQKGEVGGVPGHWCDLGTPTVTPGSKKVVLWLHGGAFTVGGVGSHGAWAATVAAASSARALLADYRLAPEHPFPAAPDDAEAVYRGLLAEGYQPSDIAIAGDSAGGALAFALLARIRAAGLPDPAAMMAVSPWFDLSLSGESVRTNKRSEAMVPESWLRRTAQLYAGGQSLDNPAVSPLFAEWDRPPPPTMLLTGEDELLRDDTERMANILSAAGGQVEVLRQAGAGHIWPVRMHLTPEASYANNQMAAFLRRAFWPEAFQLHLAEER</sequence>